<comment type="caution">
    <text evidence="2">The sequence shown here is derived from an EMBL/GenBank/DDBJ whole genome shotgun (WGS) entry which is preliminary data.</text>
</comment>
<name>A0AAV4JMJ9_9GAST</name>
<protein>
    <submittedName>
        <fullName evidence="2">SPRY domain-containing protein 3</fullName>
    </submittedName>
</protein>
<sequence>MFHYNALYDNSGIVSYVFNYKSSGSIGLVTFQQAITRSHNTFSIKILKQPDNAIVTMGLGTEDYPLNRQPGWEKGSIAFHGDNGKFYLEAGSGSFHGGGKPTPWKTGDEITAVVEDFGEAETIQPEDTVVVNFYHNQKHKPDTAGHVKAFSQSFRMLLGQLPGLLLVNRFDKRELFSTFISKTPFNKHLNFFEMRVKNLGGNMHAAIGFAPEDYAVNNMVGWLAGSIGYHADNG</sequence>
<reference evidence="2 3" key="1">
    <citation type="journal article" date="2021" name="Elife">
        <title>Chloroplast acquisition without the gene transfer in kleptoplastic sea slugs, Plakobranchus ocellatus.</title>
        <authorList>
            <person name="Maeda T."/>
            <person name="Takahashi S."/>
            <person name="Yoshida T."/>
            <person name="Shimamura S."/>
            <person name="Takaki Y."/>
            <person name="Nagai Y."/>
            <person name="Toyoda A."/>
            <person name="Suzuki Y."/>
            <person name="Arimoto A."/>
            <person name="Ishii H."/>
            <person name="Satoh N."/>
            <person name="Nishiyama T."/>
            <person name="Hasebe M."/>
            <person name="Maruyama T."/>
            <person name="Minagawa J."/>
            <person name="Obokata J."/>
            <person name="Shigenobu S."/>
        </authorList>
    </citation>
    <scope>NUCLEOTIDE SEQUENCE [LARGE SCALE GENOMIC DNA]</scope>
</reference>
<dbReference type="Gene3D" id="2.60.120.920">
    <property type="match status" value="2"/>
</dbReference>
<gene>
    <name evidence="2" type="ORF">ElyMa_006993000</name>
</gene>
<dbReference type="SUPFAM" id="SSF49899">
    <property type="entry name" value="Concanavalin A-like lectins/glucanases"/>
    <property type="match status" value="1"/>
</dbReference>
<dbReference type="AlphaFoldDB" id="A0AAV4JMJ9"/>
<organism evidence="2 3">
    <name type="scientific">Elysia marginata</name>
    <dbReference type="NCBI Taxonomy" id="1093978"/>
    <lineage>
        <taxon>Eukaryota</taxon>
        <taxon>Metazoa</taxon>
        <taxon>Spiralia</taxon>
        <taxon>Lophotrochozoa</taxon>
        <taxon>Mollusca</taxon>
        <taxon>Gastropoda</taxon>
        <taxon>Heterobranchia</taxon>
        <taxon>Euthyneura</taxon>
        <taxon>Panpulmonata</taxon>
        <taxon>Sacoglossa</taxon>
        <taxon>Placobranchoidea</taxon>
        <taxon>Plakobranchidae</taxon>
        <taxon>Elysia</taxon>
    </lineage>
</organism>
<dbReference type="InterPro" id="IPR050618">
    <property type="entry name" value="Ubq-SigPath_Reg"/>
</dbReference>
<feature type="domain" description="SPRY" evidence="1">
    <location>
        <begin position="41"/>
        <end position="111"/>
    </location>
</feature>
<dbReference type="Proteomes" id="UP000762676">
    <property type="component" value="Unassembled WGS sequence"/>
</dbReference>
<dbReference type="EMBL" id="BMAT01013976">
    <property type="protein sequence ID" value="GFS24032.1"/>
    <property type="molecule type" value="Genomic_DNA"/>
</dbReference>
<evidence type="ECO:0000313" key="2">
    <source>
        <dbReference type="EMBL" id="GFS24032.1"/>
    </source>
</evidence>
<dbReference type="PANTHER" id="PTHR12864">
    <property type="entry name" value="RAN BINDING PROTEIN 9-RELATED"/>
    <property type="match status" value="1"/>
</dbReference>
<proteinExistence type="predicted"/>
<evidence type="ECO:0000259" key="1">
    <source>
        <dbReference type="Pfam" id="PF00622"/>
    </source>
</evidence>
<accession>A0AAV4JMJ9</accession>
<dbReference type="InterPro" id="IPR043136">
    <property type="entry name" value="B30.2/SPRY_sf"/>
</dbReference>
<dbReference type="InterPro" id="IPR003877">
    <property type="entry name" value="SPRY_dom"/>
</dbReference>
<keyword evidence="3" id="KW-1185">Reference proteome</keyword>
<dbReference type="Pfam" id="PF00622">
    <property type="entry name" value="SPRY"/>
    <property type="match status" value="1"/>
</dbReference>
<evidence type="ECO:0000313" key="3">
    <source>
        <dbReference type="Proteomes" id="UP000762676"/>
    </source>
</evidence>
<dbReference type="InterPro" id="IPR013320">
    <property type="entry name" value="ConA-like_dom_sf"/>
</dbReference>